<gene>
    <name evidence="1" type="ORF">AN619_15960</name>
</gene>
<evidence type="ECO:0000313" key="1">
    <source>
        <dbReference type="EMBL" id="KXG75600.1"/>
    </source>
</evidence>
<dbReference type="EMBL" id="LOEE01000032">
    <property type="protein sequence ID" value="KXG75600.1"/>
    <property type="molecule type" value="Genomic_DNA"/>
</dbReference>
<comment type="caution">
    <text evidence="1">The sequence shown here is derived from an EMBL/GenBank/DDBJ whole genome shotgun (WGS) entry which is preliminary data.</text>
</comment>
<evidence type="ECO:0000313" key="2">
    <source>
        <dbReference type="Proteomes" id="UP000070456"/>
    </source>
</evidence>
<protein>
    <submittedName>
        <fullName evidence="1">Uncharacterized protein</fullName>
    </submittedName>
</protein>
<organism evidence="1 2">
    <name type="scientific">Thermotalea metallivorans</name>
    <dbReference type="NCBI Taxonomy" id="520762"/>
    <lineage>
        <taxon>Bacteria</taxon>
        <taxon>Bacillati</taxon>
        <taxon>Bacillota</taxon>
        <taxon>Clostridia</taxon>
        <taxon>Peptostreptococcales</taxon>
        <taxon>Thermotaleaceae</taxon>
        <taxon>Thermotalea</taxon>
    </lineage>
</organism>
<proteinExistence type="predicted"/>
<dbReference type="RefSeq" id="WP_068556194.1">
    <property type="nucleotide sequence ID" value="NZ_LOEE01000032.1"/>
</dbReference>
<dbReference type="STRING" id="520762.AN619_15960"/>
<sequence length="131" mass="15268">MSTLSLKKVIELADEGLNCKSILGFERIDRKYRLTFYIDERSKRVDGRYIVKPVGKSSNGYYYICCPHCQQFEAVHKDEIKKGKLIKSRCSNNCSNIPNRILAYQDKETGQTKIIKIKQDAYYIDLEGWCK</sequence>
<dbReference type="OrthoDB" id="1957914at2"/>
<dbReference type="AlphaFoldDB" id="A0A140L4X5"/>
<reference evidence="1 2" key="1">
    <citation type="submission" date="2015-12" db="EMBL/GenBank/DDBJ databases">
        <title>Draft genome sequence of the thermoanaerobe Thermotalea metallivorans, an isolate from the runoff channel of the Great Artesian Basin, Australia.</title>
        <authorList>
            <person name="Patel B.K."/>
        </authorList>
    </citation>
    <scope>NUCLEOTIDE SEQUENCE [LARGE SCALE GENOMIC DNA]</scope>
    <source>
        <strain evidence="1 2">B2-1</strain>
    </source>
</reference>
<name>A0A140L4X5_9FIRM</name>
<dbReference type="Proteomes" id="UP000070456">
    <property type="component" value="Unassembled WGS sequence"/>
</dbReference>
<keyword evidence="2" id="KW-1185">Reference proteome</keyword>
<accession>A0A140L4X5</accession>